<dbReference type="InterPro" id="IPR004358">
    <property type="entry name" value="Sig_transdc_His_kin-like_C"/>
</dbReference>
<reference evidence="14 15" key="1">
    <citation type="submission" date="2018-08" db="EMBL/GenBank/DDBJ databases">
        <title>Microbacterium lemovicicum sp. nov., a bacterium isolated from a natural uranium-rich soil.</title>
        <authorList>
            <person name="ORTET P."/>
        </authorList>
    </citation>
    <scope>NUCLEOTIDE SEQUENCE [LARGE SCALE GENOMIC DNA]</scope>
    <source>
        <strain evidence="14 15">Viu22</strain>
    </source>
</reference>
<comment type="subcellular location">
    <subcellularLocation>
        <location evidence="2">Cell membrane</location>
    </subcellularLocation>
</comment>
<keyword evidence="6 11" id="KW-0812">Transmembrane</keyword>
<dbReference type="SMART" id="SM00387">
    <property type="entry name" value="HATPase_c"/>
    <property type="match status" value="1"/>
</dbReference>
<evidence type="ECO:0000256" key="3">
    <source>
        <dbReference type="ARBA" id="ARBA00012438"/>
    </source>
</evidence>
<dbReference type="SUPFAM" id="SSF158472">
    <property type="entry name" value="HAMP domain-like"/>
    <property type="match status" value="1"/>
</dbReference>
<name>A0A3S9WCI8_9MICO</name>
<dbReference type="RefSeq" id="WP_127096258.1">
    <property type="nucleotide sequence ID" value="NZ_CP031423.1"/>
</dbReference>
<evidence type="ECO:0000256" key="6">
    <source>
        <dbReference type="ARBA" id="ARBA00022692"/>
    </source>
</evidence>
<evidence type="ECO:0000256" key="10">
    <source>
        <dbReference type="ARBA" id="ARBA00023136"/>
    </source>
</evidence>
<accession>A0A3S9WCI8</accession>
<dbReference type="Gene3D" id="1.10.287.130">
    <property type="match status" value="1"/>
</dbReference>
<sequence>MTAAVARRGGLSLRIKLTLSYAGLVVVAGVALFTVGFLVLRFIPDGNLWLNDGSWAPNKRDLLQVFVKYTWWAIGTLVVIGLVGGWLLAGFMLRPLDRITAAVRRVGDGALGERIALPGPRDELTELADAFDAMAARVQHTIQEERRFAANASHELRTPQAIIRTLLEVGEADPAGRDVDTLLRRLSATNDRSIAIMESLLALAHGDLGETAPVDLAAVVAEAIDEHGPDAAARGIRLHPSLRPSLVTADPTLVARLVANLVRNAIVHNVGGGVIWLSARPDDGDAVLTVSSTGPQIDAALAATLTEPFVRGAGRTRGTDGPQGSGLGLAIVASIVRAHDGALEVVPRAGGGLTVSVRLPASRRA</sequence>
<keyword evidence="15" id="KW-1185">Reference proteome</keyword>
<dbReference type="GO" id="GO:0005886">
    <property type="term" value="C:plasma membrane"/>
    <property type="evidence" value="ECO:0007669"/>
    <property type="project" value="UniProtKB-SubCell"/>
</dbReference>
<dbReference type="PANTHER" id="PTHR45436:SF5">
    <property type="entry name" value="SENSOR HISTIDINE KINASE TRCS"/>
    <property type="match status" value="1"/>
</dbReference>
<dbReference type="SMART" id="SM00388">
    <property type="entry name" value="HisKA"/>
    <property type="match status" value="1"/>
</dbReference>
<dbReference type="PRINTS" id="PR00344">
    <property type="entry name" value="BCTRLSENSOR"/>
</dbReference>
<dbReference type="InterPro" id="IPR003661">
    <property type="entry name" value="HisK_dim/P_dom"/>
</dbReference>
<feature type="transmembrane region" description="Helical" evidence="11">
    <location>
        <begin position="21"/>
        <end position="43"/>
    </location>
</feature>
<dbReference type="Gene3D" id="3.30.565.10">
    <property type="entry name" value="Histidine kinase-like ATPase, C-terminal domain"/>
    <property type="match status" value="1"/>
</dbReference>
<dbReference type="PANTHER" id="PTHR45436">
    <property type="entry name" value="SENSOR HISTIDINE KINASE YKOH"/>
    <property type="match status" value="1"/>
</dbReference>
<comment type="catalytic activity">
    <reaction evidence="1">
        <text>ATP + protein L-histidine = ADP + protein N-phospho-L-histidine.</text>
        <dbReference type="EC" id="2.7.13.3"/>
    </reaction>
</comment>
<evidence type="ECO:0000313" key="15">
    <source>
        <dbReference type="Proteomes" id="UP000276888"/>
    </source>
</evidence>
<keyword evidence="9" id="KW-0902">Two-component regulatory system</keyword>
<dbReference type="KEGG" id="mlv:CVS47_02386"/>
<evidence type="ECO:0000256" key="8">
    <source>
        <dbReference type="ARBA" id="ARBA00022989"/>
    </source>
</evidence>
<dbReference type="Pfam" id="PF00512">
    <property type="entry name" value="HisKA"/>
    <property type="match status" value="1"/>
</dbReference>
<proteinExistence type="predicted"/>
<dbReference type="InterPro" id="IPR003594">
    <property type="entry name" value="HATPase_dom"/>
</dbReference>
<dbReference type="Gene3D" id="6.10.340.10">
    <property type="match status" value="1"/>
</dbReference>
<dbReference type="CDD" id="cd00075">
    <property type="entry name" value="HATPase"/>
    <property type="match status" value="1"/>
</dbReference>
<dbReference type="OrthoDB" id="9786919at2"/>
<evidence type="ECO:0000259" key="13">
    <source>
        <dbReference type="PROSITE" id="PS50885"/>
    </source>
</evidence>
<keyword evidence="4" id="KW-0597">Phosphoprotein</keyword>
<dbReference type="InterPro" id="IPR003660">
    <property type="entry name" value="HAMP_dom"/>
</dbReference>
<dbReference type="PROSITE" id="PS50109">
    <property type="entry name" value="HIS_KIN"/>
    <property type="match status" value="1"/>
</dbReference>
<feature type="domain" description="HAMP" evidence="13">
    <location>
        <begin position="90"/>
        <end position="143"/>
    </location>
</feature>
<gene>
    <name evidence="14" type="primary">baeS_2</name>
    <name evidence="14" type="ORF">CVS47_02386</name>
</gene>
<dbReference type="Proteomes" id="UP000276888">
    <property type="component" value="Chromosome"/>
</dbReference>
<dbReference type="PROSITE" id="PS50885">
    <property type="entry name" value="HAMP"/>
    <property type="match status" value="1"/>
</dbReference>
<feature type="transmembrane region" description="Helical" evidence="11">
    <location>
        <begin position="69"/>
        <end position="89"/>
    </location>
</feature>
<dbReference type="EMBL" id="CP031423">
    <property type="protein sequence ID" value="AZS37740.1"/>
    <property type="molecule type" value="Genomic_DNA"/>
</dbReference>
<evidence type="ECO:0000256" key="1">
    <source>
        <dbReference type="ARBA" id="ARBA00000085"/>
    </source>
</evidence>
<dbReference type="EC" id="2.7.13.3" evidence="3"/>
<dbReference type="CDD" id="cd00082">
    <property type="entry name" value="HisKA"/>
    <property type="match status" value="1"/>
</dbReference>
<dbReference type="GO" id="GO:0000155">
    <property type="term" value="F:phosphorelay sensor kinase activity"/>
    <property type="evidence" value="ECO:0007669"/>
    <property type="project" value="InterPro"/>
</dbReference>
<dbReference type="InterPro" id="IPR036890">
    <property type="entry name" value="HATPase_C_sf"/>
</dbReference>
<evidence type="ECO:0000256" key="2">
    <source>
        <dbReference type="ARBA" id="ARBA00004236"/>
    </source>
</evidence>
<protein>
    <recommendedName>
        <fullName evidence="3">histidine kinase</fullName>
        <ecNumber evidence="3">2.7.13.3</ecNumber>
    </recommendedName>
</protein>
<dbReference type="Pfam" id="PF02518">
    <property type="entry name" value="HATPase_c"/>
    <property type="match status" value="1"/>
</dbReference>
<dbReference type="SUPFAM" id="SSF47384">
    <property type="entry name" value="Homodimeric domain of signal transducing histidine kinase"/>
    <property type="match status" value="1"/>
</dbReference>
<dbReference type="InterPro" id="IPR005467">
    <property type="entry name" value="His_kinase_dom"/>
</dbReference>
<evidence type="ECO:0000259" key="12">
    <source>
        <dbReference type="PROSITE" id="PS50109"/>
    </source>
</evidence>
<keyword evidence="5 14" id="KW-0808">Transferase</keyword>
<dbReference type="CDD" id="cd06225">
    <property type="entry name" value="HAMP"/>
    <property type="match status" value="1"/>
</dbReference>
<organism evidence="14 15">
    <name type="scientific">Microbacterium lemovicicum</name>
    <dbReference type="NCBI Taxonomy" id="1072463"/>
    <lineage>
        <taxon>Bacteria</taxon>
        <taxon>Bacillati</taxon>
        <taxon>Actinomycetota</taxon>
        <taxon>Actinomycetes</taxon>
        <taxon>Micrococcales</taxon>
        <taxon>Microbacteriaceae</taxon>
        <taxon>Microbacterium</taxon>
    </lineage>
</organism>
<dbReference type="Pfam" id="PF00672">
    <property type="entry name" value="HAMP"/>
    <property type="match status" value="1"/>
</dbReference>
<dbReference type="InterPro" id="IPR036097">
    <property type="entry name" value="HisK_dim/P_sf"/>
</dbReference>
<keyword evidence="10 11" id="KW-0472">Membrane</keyword>
<evidence type="ECO:0000256" key="4">
    <source>
        <dbReference type="ARBA" id="ARBA00022553"/>
    </source>
</evidence>
<dbReference type="AlphaFoldDB" id="A0A3S9WCI8"/>
<dbReference type="InterPro" id="IPR050428">
    <property type="entry name" value="TCS_sensor_his_kinase"/>
</dbReference>
<evidence type="ECO:0000256" key="9">
    <source>
        <dbReference type="ARBA" id="ARBA00023012"/>
    </source>
</evidence>
<evidence type="ECO:0000256" key="11">
    <source>
        <dbReference type="SAM" id="Phobius"/>
    </source>
</evidence>
<evidence type="ECO:0000256" key="5">
    <source>
        <dbReference type="ARBA" id="ARBA00022679"/>
    </source>
</evidence>
<evidence type="ECO:0000256" key="7">
    <source>
        <dbReference type="ARBA" id="ARBA00022777"/>
    </source>
</evidence>
<dbReference type="SUPFAM" id="SSF55874">
    <property type="entry name" value="ATPase domain of HSP90 chaperone/DNA topoisomerase II/histidine kinase"/>
    <property type="match status" value="1"/>
</dbReference>
<keyword evidence="8 11" id="KW-1133">Transmembrane helix</keyword>
<feature type="domain" description="Histidine kinase" evidence="12">
    <location>
        <begin position="151"/>
        <end position="363"/>
    </location>
</feature>
<keyword evidence="7 14" id="KW-0418">Kinase</keyword>
<evidence type="ECO:0000313" key="14">
    <source>
        <dbReference type="EMBL" id="AZS37740.1"/>
    </source>
</evidence>
<dbReference type="SMART" id="SM00304">
    <property type="entry name" value="HAMP"/>
    <property type="match status" value="1"/>
</dbReference>